<proteinExistence type="predicted"/>
<sequence>MIIYRPQRDLITQSEHRLGCRADEVNHERNSSGTDVDGLFIDSYRICSPVTTWDGTILVTCHQAGAGVRSYYHHFVAKRVSPNNRACIYAPNSSRFSVFVTNSVDLEHWQSSLPAGCLFLISQMQSSQPTRTGFARSSTLHTVPSRQTQAFNDIDL</sequence>
<dbReference type="Proteomes" id="UP000799764">
    <property type="component" value="Unassembled WGS sequence"/>
</dbReference>
<dbReference type="EMBL" id="MU001494">
    <property type="protein sequence ID" value="KAF2449751.1"/>
    <property type="molecule type" value="Genomic_DNA"/>
</dbReference>
<evidence type="ECO:0000313" key="1">
    <source>
        <dbReference type="EMBL" id="KAF2449751.1"/>
    </source>
</evidence>
<accession>A0A9P4UGM9</accession>
<reference evidence="1" key="1">
    <citation type="journal article" date="2020" name="Stud. Mycol.">
        <title>101 Dothideomycetes genomes: a test case for predicting lifestyles and emergence of pathogens.</title>
        <authorList>
            <person name="Haridas S."/>
            <person name="Albert R."/>
            <person name="Binder M."/>
            <person name="Bloem J."/>
            <person name="Labutti K."/>
            <person name="Salamov A."/>
            <person name="Andreopoulos B."/>
            <person name="Baker S."/>
            <person name="Barry K."/>
            <person name="Bills G."/>
            <person name="Bluhm B."/>
            <person name="Cannon C."/>
            <person name="Castanera R."/>
            <person name="Culley D."/>
            <person name="Daum C."/>
            <person name="Ezra D."/>
            <person name="Gonzalez J."/>
            <person name="Henrissat B."/>
            <person name="Kuo A."/>
            <person name="Liang C."/>
            <person name="Lipzen A."/>
            <person name="Lutzoni F."/>
            <person name="Magnuson J."/>
            <person name="Mondo S."/>
            <person name="Nolan M."/>
            <person name="Ohm R."/>
            <person name="Pangilinan J."/>
            <person name="Park H.-J."/>
            <person name="Ramirez L."/>
            <person name="Alfaro M."/>
            <person name="Sun H."/>
            <person name="Tritt A."/>
            <person name="Yoshinaga Y."/>
            <person name="Zwiers L.-H."/>
            <person name="Turgeon B."/>
            <person name="Goodwin S."/>
            <person name="Spatafora J."/>
            <person name="Crous P."/>
            <person name="Grigoriev I."/>
        </authorList>
    </citation>
    <scope>NUCLEOTIDE SEQUENCE</scope>
    <source>
        <strain evidence="1">CBS 690.94</strain>
    </source>
</reference>
<dbReference type="AlphaFoldDB" id="A0A9P4UGM9"/>
<name>A0A9P4UGM9_9PLEO</name>
<evidence type="ECO:0000313" key="2">
    <source>
        <dbReference type="Proteomes" id="UP000799764"/>
    </source>
</evidence>
<keyword evidence="2" id="KW-1185">Reference proteome</keyword>
<gene>
    <name evidence="1" type="ORF">P171DRAFT_199224</name>
</gene>
<protein>
    <submittedName>
        <fullName evidence="1">Uncharacterized protein</fullName>
    </submittedName>
</protein>
<comment type="caution">
    <text evidence="1">The sequence shown here is derived from an EMBL/GenBank/DDBJ whole genome shotgun (WGS) entry which is preliminary data.</text>
</comment>
<organism evidence="1 2">
    <name type="scientific">Karstenula rhodostoma CBS 690.94</name>
    <dbReference type="NCBI Taxonomy" id="1392251"/>
    <lineage>
        <taxon>Eukaryota</taxon>
        <taxon>Fungi</taxon>
        <taxon>Dikarya</taxon>
        <taxon>Ascomycota</taxon>
        <taxon>Pezizomycotina</taxon>
        <taxon>Dothideomycetes</taxon>
        <taxon>Pleosporomycetidae</taxon>
        <taxon>Pleosporales</taxon>
        <taxon>Massarineae</taxon>
        <taxon>Didymosphaeriaceae</taxon>
        <taxon>Karstenula</taxon>
    </lineage>
</organism>